<dbReference type="SUPFAM" id="SSF81891">
    <property type="entry name" value="Poly A polymerase C-terminal region-like"/>
    <property type="match status" value="1"/>
</dbReference>
<protein>
    <recommendedName>
        <fullName evidence="1">tRNA nucleotidyltransferase/poly(A) polymerase RNA and SrmB- binding domain-containing protein</fullName>
    </recommendedName>
</protein>
<dbReference type="Gene3D" id="1.10.3090.10">
    <property type="entry name" value="cca-adding enzyme, domain 2"/>
    <property type="match status" value="1"/>
</dbReference>
<accession>A0A0A9C1L7</accession>
<proteinExistence type="predicted"/>
<dbReference type="AlphaFoldDB" id="A0A0A9C1L7"/>
<dbReference type="Pfam" id="PF12627">
    <property type="entry name" value="PolyA_pol_RNAbd"/>
    <property type="match status" value="1"/>
</dbReference>
<evidence type="ECO:0000259" key="1">
    <source>
        <dbReference type="Pfam" id="PF12627"/>
    </source>
</evidence>
<evidence type="ECO:0000313" key="2">
    <source>
        <dbReference type="EMBL" id="JAD68358.1"/>
    </source>
</evidence>
<dbReference type="PANTHER" id="PTHR43051:SF1">
    <property type="entry name" value="POLYNUCLEOTIDE ADENYLYLTRANSFERASE FAMILY PROTEIN"/>
    <property type="match status" value="1"/>
</dbReference>
<reference evidence="2" key="1">
    <citation type="submission" date="2014-09" db="EMBL/GenBank/DDBJ databases">
        <authorList>
            <person name="Magalhaes I.L.F."/>
            <person name="Oliveira U."/>
            <person name="Santos F.R."/>
            <person name="Vidigal T.H.D.A."/>
            <person name="Brescovit A.D."/>
            <person name="Santos A.J."/>
        </authorList>
    </citation>
    <scope>NUCLEOTIDE SEQUENCE</scope>
    <source>
        <tissue evidence="2">Shoot tissue taken approximately 20 cm above the soil surface</tissue>
    </source>
</reference>
<organism evidence="2">
    <name type="scientific">Arundo donax</name>
    <name type="common">Giant reed</name>
    <name type="synonym">Donax arundinaceus</name>
    <dbReference type="NCBI Taxonomy" id="35708"/>
    <lineage>
        <taxon>Eukaryota</taxon>
        <taxon>Viridiplantae</taxon>
        <taxon>Streptophyta</taxon>
        <taxon>Embryophyta</taxon>
        <taxon>Tracheophyta</taxon>
        <taxon>Spermatophyta</taxon>
        <taxon>Magnoliopsida</taxon>
        <taxon>Liliopsida</taxon>
        <taxon>Poales</taxon>
        <taxon>Poaceae</taxon>
        <taxon>PACMAD clade</taxon>
        <taxon>Arundinoideae</taxon>
        <taxon>Arundineae</taxon>
        <taxon>Arundo</taxon>
    </lineage>
</organism>
<dbReference type="InterPro" id="IPR052191">
    <property type="entry name" value="tRNA_ntf/polyA_polymerase_I"/>
</dbReference>
<reference evidence="2" key="2">
    <citation type="journal article" date="2015" name="Data Brief">
        <title>Shoot transcriptome of the giant reed, Arundo donax.</title>
        <authorList>
            <person name="Barrero R.A."/>
            <person name="Guerrero F.D."/>
            <person name="Moolhuijzen P."/>
            <person name="Goolsby J.A."/>
            <person name="Tidwell J."/>
            <person name="Bellgard S.E."/>
            <person name="Bellgard M.I."/>
        </authorList>
    </citation>
    <scope>NUCLEOTIDE SEQUENCE</scope>
    <source>
        <tissue evidence="2">Shoot tissue taken approximately 20 cm above the soil surface</tissue>
    </source>
</reference>
<feature type="domain" description="tRNA nucleotidyltransferase/poly(A) polymerase RNA and SrmB- binding" evidence="1">
    <location>
        <begin position="34"/>
        <end position="93"/>
    </location>
</feature>
<dbReference type="PANTHER" id="PTHR43051">
    <property type="entry name" value="POLYNUCLEOTIDE ADENYLYLTRANSFERASE FAMILY PROTEIN"/>
    <property type="match status" value="1"/>
</dbReference>
<dbReference type="EMBL" id="GBRH01229537">
    <property type="protein sequence ID" value="JAD68358.1"/>
    <property type="molecule type" value="Transcribed_RNA"/>
</dbReference>
<name>A0A0A9C1L7_ARUDO</name>
<sequence>MRKNKVCTVIPAHISFMEDPARILRGLRIAARLGFQFSSETSTAIRDLSSSIINIDKARLMMEMNYLLSYGAAEPSVRLLRKYGLLDLLLPLQGAYLSDQMRGKSSDRDLMLMKLLANLDRLLSADRPCHSSLWLALLVFHSALVNSPQDTLVIRAFAALLYFGTWESTIKFLKEDVGAQATYVPETLGTSRIKLDNLMEQTSYLASLVISSVHTMTCLDALQQSLARFPDAPQFSGPVLVSNNDRSRLFRIFEGLDSDLTSYNARRGMHGIDLWSLKDGHPDEARFVLGKVILDTMSDELPSESTEDADVTIKPAADPADGSHPPLSTLF</sequence>
<dbReference type="InterPro" id="IPR032828">
    <property type="entry name" value="PolyA_RNA-bd"/>
</dbReference>